<dbReference type="RefSeq" id="WP_304182943.1">
    <property type="nucleotide sequence ID" value="NZ_DRGM01000144.1"/>
</dbReference>
<keyword evidence="6 12" id="KW-0547">Nucleotide-binding</keyword>
<evidence type="ECO:0000256" key="8">
    <source>
        <dbReference type="ARBA" id="ARBA00022840"/>
    </source>
</evidence>
<dbReference type="GO" id="GO:0004856">
    <property type="term" value="F:D-xylulokinase activity"/>
    <property type="evidence" value="ECO:0007669"/>
    <property type="project" value="UniProtKB-UniRule"/>
</dbReference>
<evidence type="ECO:0000256" key="14">
    <source>
        <dbReference type="RuleBase" id="RU364073"/>
    </source>
</evidence>
<dbReference type="Proteomes" id="UP000886188">
    <property type="component" value="Unassembled WGS sequence"/>
</dbReference>
<keyword evidence="10" id="KW-0472">Membrane</keyword>
<dbReference type="GO" id="GO:0016020">
    <property type="term" value="C:membrane"/>
    <property type="evidence" value="ECO:0007669"/>
    <property type="project" value="UniProtKB-SubCell"/>
</dbReference>
<dbReference type="EC" id="2.7.1.17" evidence="12 14"/>
<evidence type="ECO:0000256" key="10">
    <source>
        <dbReference type="ARBA" id="ARBA00023136"/>
    </source>
</evidence>
<evidence type="ECO:0000256" key="6">
    <source>
        <dbReference type="ARBA" id="ARBA00022741"/>
    </source>
</evidence>
<evidence type="ECO:0000259" key="15">
    <source>
        <dbReference type="Pfam" id="PF00370"/>
    </source>
</evidence>
<dbReference type="SUPFAM" id="SSF53067">
    <property type="entry name" value="Actin-like ATPase domain"/>
    <property type="match status" value="2"/>
</dbReference>
<evidence type="ECO:0000256" key="3">
    <source>
        <dbReference type="ARBA" id="ARBA00022629"/>
    </source>
</evidence>
<sequence>MYIGIDLGTSGVKAILMDKTGTITASSSQVLRVFSPKPLWSEQLPEDWWQATCQCLDQLSQQHDLSQVIAIGLAGQMHGAVLLNNKNQVLRPAILWNDGRCAEQCLTIESRVKNARAITKNIIMPGFTAPKLLWVKEYEPDIFKQIHTVLLPKDYLRYCLSGDYATDMSDASGTCWLDVSNRCWSDTMLAATGLTTAHMAKLYEGNEITGYLHHHLAKRWGMDKVALVAGAGDNAAGAIGVGITQSGQAMLSLGTSGVYFAVSDGCKSNTACAVHSFCHALPKSWHLMSVTLSAASCLQWYANNSGLKDVTALFDEVQANTVLDDETLPYFLPYLTGERTPHNNPRATASFVGLTASTSRAQMSLAVIQGVTMALADGMDALHNAGLIPHTISLIGGGAQSAFWRQLIADVTQQQVNYCEGGEVGPALGAAKLAQLAMDKNSCIELLCPVPNLVQQHQPNPVLKTYYDNRRSKFRKLYSALETSF</sequence>
<dbReference type="InterPro" id="IPR018484">
    <property type="entry name" value="FGGY_N"/>
</dbReference>
<dbReference type="InterPro" id="IPR000577">
    <property type="entry name" value="Carb_kinase_FGGY"/>
</dbReference>
<keyword evidence="8 12" id="KW-0067">ATP-binding</keyword>
<keyword evidence="5" id="KW-0812">Transmembrane</keyword>
<dbReference type="Gene3D" id="3.30.420.40">
    <property type="match status" value="2"/>
</dbReference>
<dbReference type="InterPro" id="IPR018485">
    <property type="entry name" value="FGGY_C"/>
</dbReference>
<dbReference type="AlphaFoldDB" id="A0A7V1GFJ3"/>
<feature type="active site" description="Proton acceptor" evidence="12">
    <location>
        <position position="233"/>
    </location>
</feature>
<keyword evidence="7 12" id="KW-0418">Kinase</keyword>
<proteinExistence type="inferred from homology"/>
<evidence type="ECO:0000256" key="11">
    <source>
        <dbReference type="ARBA" id="ARBA00023277"/>
    </source>
</evidence>
<evidence type="ECO:0000256" key="7">
    <source>
        <dbReference type="ARBA" id="ARBA00022777"/>
    </source>
</evidence>
<dbReference type="EMBL" id="DRGM01000144">
    <property type="protein sequence ID" value="HEA17497.1"/>
    <property type="molecule type" value="Genomic_DNA"/>
</dbReference>
<comment type="similarity">
    <text evidence="2 12 13">Belongs to the FGGY kinase family.</text>
</comment>
<feature type="domain" description="Carbohydrate kinase FGGY C-terminal" evidence="16">
    <location>
        <begin position="249"/>
        <end position="438"/>
    </location>
</feature>
<comment type="caution">
    <text evidence="17">The sequence shown here is derived from an EMBL/GenBank/DDBJ whole genome shotgun (WGS) entry which is preliminary data.</text>
</comment>
<comment type="function">
    <text evidence="12">Catalyzes the phosphorylation of D-xylulose to D-xylulose 5-phosphate.</text>
</comment>
<dbReference type="NCBIfam" id="TIGR01312">
    <property type="entry name" value="XylB"/>
    <property type="match status" value="1"/>
</dbReference>
<dbReference type="PANTHER" id="PTHR43095">
    <property type="entry name" value="SUGAR KINASE"/>
    <property type="match status" value="1"/>
</dbReference>
<dbReference type="Pfam" id="PF02782">
    <property type="entry name" value="FGGY_C"/>
    <property type="match status" value="1"/>
</dbReference>
<keyword evidence="3 12" id="KW-0859">Xylose metabolism</keyword>
<evidence type="ECO:0000256" key="12">
    <source>
        <dbReference type="HAMAP-Rule" id="MF_02220"/>
    </source>
</evidence>
<evidence type="ECO:0000256" key="5">
    <source>
        <dbReference type="ARBA" id="ARBA00022692"/>
    </source>
</evidence>
<dbReference type="PANTHER" id="PTHR43095:SF6">
    <property type="entry name" value="XYLULOSE KINASE"/>
    <property type="match status" value="1"/>
</dbReference>
<keyword evidence="4 12" id="KW-0808">Transferase</keyword>
<organism evidence="17">
    <name type="scientific">Pseudoalteromonas prydzensis</name>
    <dbReference type="NCBI Taxonomy" id="182141"/>
    <lineage>
        <taxon>Bacteria</taxon>
        <taxon>Pseudomonadati</taxon>
        <taxon>Pseudomonadota</taxon>
        <taxon>Gammaproteobacteria</taxon>
        <taxon>Alteromonadales</taxon>
        <taxon>Pseudoalteromonadaceae</taxon>
        <taxon>Pseudoalteromonas</taxon>
    </lineage>
</organism>
<dbReference type="InterPro" id="IPR018303">
    <property type="entry name" value="ATPase_P-typ_P_site"/>
</dbReference>
<dbReference type="PROSITE" id="PS00445">
    <property type="entry name" value="FGGY_KINASES_2"/>
    <property type="match status" value="1"/>
</dbReference>
<comment type="subcellular location">
    <subcellularLocation>
        <location evidence="1">Membrane</location>
    </subcellularLocation>
</comment>
<protein>
    <recommendedName>
        <fullName evidence="12 14">Xylulose kinase</fullName>
        <shortName evidence="12 14">Xylulokinase</shortName>
        <ecNumber evidence="12 14">2.7.1.17</ecNumber>
    </recommendedName>
</protein>
<dbReference type="InterPro" id="IPR006000">
    <property type="entry name" value="Xylulokinase"/>
</dbReference>
<comment type="catalytic activity">
    <reaction evidence="12 14">
        <text>D-xylulose + ATP = D-xylulose 5-phosphate + ADP + H(+)</text>
        <dbReference type="Rhea" id="RHEA:10964"/>
        <dbReference type="ChEBI" id="CHEBI:15378"/>
        <dbReference type="ChEBI" id="CHEBI:17140"/>
        <dbReference type="ChEBI" id="CHEBI:30616"/>
        <dbReference type="ChEBI" id="CHEBI:57737"/>
        <dbReference type="ChEBI" id="CHEBI:456216"/>
        <dbReference type="EC" id="2.7.1.17"/>
    </reaction>
</comment>
<dbReference type="PROSITE" id="PS00154">
    <property type="entry name" value="ATPASE_E1_E2"/>
    <property type="match status" value="1"/>
</dbReference>
<evidence type="ECO:0000256" key="13">
    <source>
        <dbReference type="RuleBase" id="RU003733"/>
    </source>
</evidence>
<evidence type="ECO:0000256" key="2">
    <source>
        <dbReference type="ARBA" id="ARBA00009156"/>
    </source>
</evidence>
<name>A0A7V1GFJ3_9GAMM</name>
<dbReference type="HAMAP" id="MF_02220">
    <property type="entry name" value="XylB"/>
    <property type="match status" value="1"/>
</dbReference>
<keyword evidence="9" id="KW-1133">Transmembrane helix</keyword>
<feature type="site" description="Important for activity" evidence="12">
    <location>
        <position position="6"/>
    </location>
</feature>
<dbReference type="Pfam" id="PF00370">
    <property type="entry name" value="FGGY_N"/>
    <property type="match status" value="1"/>
</dbReference>
<feature type="domain" description="Carbohydrate kinase FGGY N-terminal" evidence="15">
    <location>
        <begin position="1"/>
        <end position="240"/>
    </location>
</feature>
<evidence type="ECO:0000256" key="1">
    <source>
        <dbReference type="ARBA" id="ARBA00004370"/>
    </source>
</evidence>
<dbReference type="GO" id="GO:0042732">
    <property type="term" value="P:D-xylose metabolic process"/>
    <property type="evidence" value="ECO:0007669"/>
    <property type="project" value="UniProtKB-KW"/>
</dbReference>
<keyword evidence="11 12" id="KW-0119">Carbohydrate metabolism</keyword>
<reference evidence="17" key="1">
    <citation type="journal article" date="2020" name="mSystems">
        <title>Genome- and Community-Level Interaction Insights into Carbon Utilization and Element Cycling Functions of Hydrothermarchaeota in Hydrothermal Sediment.</title>
        <authorList>
            <person name="Zhou Z."/>
            <person name="Liu Y."/>
            <person name="Xu W."/>
            <person name="Pan J."/>
            <person name="Luo Z.H."/>
            <person name="Li M."/>
        </authorList>
    </citation>
    <scope>NUCLEOTIDE SEQUENCE [LARGE SCALE GENOMIC DNA]</scope>
    <source>
        <strain evidence="17">HyVt-346</strain>
    </source>
</reference>
<evidence type="ECO:0000313" key="17">
    <source>
        <dbReference type="EMBL" id="HEA17497.1"/>
    </source>
</evidence>
<accession>A0A7V1GFJ3</accession>
<dbReference type="CDD" id="cd07808">
    <property type="entry name" value="ASKHA_NBD_FGGY_EcXK-like"/>
    <property type="match status" value="1"/>
</dbReference>
<evidence type="ECO:0000259" key="16">
    <source>
        <dbReference type="Pfam" id="PF02782"/>
    </source>
</evidence>
<dbReference type="PIRSF" id="PIRSF000538">
    <property type="entry name" value="GlpK"/>
    <property type="match status" value="1"/>
</dbReference>
<gene>
    <name evidence="12 14 17" type="primary">xylB</name>
    <name evidence="17" type="ORF">ENH88_13845</name>
</gene>
<dbReference type="InterPro" id="IPR050406">
    <property type="entry name" value="FGGY_Carb_Kinase"/>
</dbReference>
<dbReference type="GO" id="GO:0005524">
    <property type="term" value="F:ATP binding"/>
    <property type="evidence" value="ECO:0007669"/>
    <property type="project" value="UniProtKB-UniRule"/>
</dbReference>
<feature type="binding site" evidence="12">
    <location>
        <begin position="77"/>
        <end position="78"/>
    </location>
    <ligand>
        <name>substrate</name>
    </ligand>
</feature>
<dbReference type="InterPro" id="IPR043129">
    <property type="entry name" value="ATPase_NBD"/>
</dbReference>
<dbReference type="InterPro" id="IPR018483">
    <property type="entry name" value="Carb_kinase_FGGY_CS"/>
</dbReference>
<dbReference type="GO" id="GO:0005998">
    <property type="term" value="P:xylulose catabolic process"/>
    <property type="evidence" value="ECO:0007669"/>
    <property type="project" value="UniProtKB-UniRule"/>
</dbReference>
<evidence type="ECO:0000256" key="4">
    <source>
        <dbReference type="ARBA" id="ARBA00022679"/>
    </source>
</evidence>
<evidence type="ECO:0000256" key="9">
    <source>
        <dbReference type="ARBA" id="ARBA00022989"/>
    </source>
</evidence>